<gene>
    <name evidence="1" type="ORF">DAQ1742_03798</name>
</gene>
<proteinExistence type="predicted"/>
<keyword evidence="2" id="KW-1185">Reference proteome</keyword>
<accession>A0A375AFC7</accession>
<dbReference type="AlphaFoldDB" id="A0A375AFC7"/>
<name>A0A375AFC7_9GAMM</name>
<evidence type="ECO:0000313" key="1">
    <source>
        <dbReference type="EMBL" id="SLM64591.1"/>
    </source>
</evidence>
<protein>
    <submittedName>
        <fullName evidence="1">Uncharacterized protein</fullName>
    </submittedName>
</protein>
<dbReference type="KEGG" id="daq:DAQ1742_03798"/>
<dbReference type="EMBL" id="LT615367">
    <property type="protein sequence ID" value="SLM64591.1"/>
    <property type="molecule type" value="Genomic_DNA"/>
</dbReference>
<sequence>MILCIVRCSIGIPACPVCKGGSDGNNKIKTEKFSGDELRTTTFACHDKFAGYRPQKGRSIPEDE</sequence>
<evidence type="ECO:0000313" key="2">
    <source>
        <dbReference type="Proteomes" id="UP000294820"/>
    </source>
</evidence>
<dbReference type="Proteomes" id="UP000294820">
    <property type="component" value="Chromosome 1"/>
</dbReference>
<organism evidence="1 2">
    <name type="scientific">Dickeya aquatica</name>
    <dbReference type="NCBI Taxonomy" id="1401087"/>
    <lineage>
        <taxon>Bacteria</taxon>
        <taxon>Pseudomonadati</taxon>
        <taxon>Pseudomonadota</taxon>
        <taxon>Gammaproteobacteria</taxon>
        <taxon>Enterobacterales</taxon>
        <taxon>Pectobacteriaceae</taxon>
        <taxon>Dickeya</taxon>
    </lineage>
</organism>
<reference evidence="1 2" key="1">
    <citation type="submission" date="2016-09" db="EMBL/GenBank/DDBJ databases">
        <authorList>
            <person name="Reverchon S."/>
            <person name="Nasser W."/>
            <person name="Leonard S."/>
            <person name="Brochier C."/>
            <person name="Duprey A."/>
        </authorList>
    </citation>
    <scope>NUCLEOTIDE SEQUENCE [LARGE SCALE GENOMIC DNA]</scope>
    <source>
        <strain evidence="1 2">174/2</strain>
    </source>
</reference>